<keyword evidence="1" id="KW-0732">Signal</keyword>
<feature type="chain" id="PRO_5001986530" evidence="1">
    <location>
        <begin position="24"/>
        <end position="137"/>
    </location>
</feature>
<comment type="caution">
    <text evidence="2">The sequence shown here is derived from an EMBL/GenBank/DDBJ whole genome shotgun (WGS) entry which is preliminary data.</text>
</comment>
<organism evidence="2 3">
    <name type="scientific">Porphyromonas cangingivalis</name>
    <dbReference type="NCBI Taxonomy" id="36874"/>
    <lineage>
        <taxon>Bacteria</taxon>
        <taxon>Pseudomonadati</taxon>
        <taxon>Bacteroidota</taxon>
        <taxon>Bacteroidia</taxon>
        <taxon>Bacteroidales</taxon>
        <taxon>Porphyromonadaceae</taxon>
        <taxon>Porphyromonas</taxon>
    </lineage>
</organism>
<dbReference type="EMBL" id="JQJD01000005">
    <property type="protein sequence ID" value="KGN82904.1"/>
    <property type="molecule type" value="Genomic_DNA"/>
</dbReference>
<evidence type="ECO:0000313" key="3">
    <source>
        <dbReference type="Proteomes" id="UP000030125"/>
    </source>
</evidence>
<reference evidence="2 3" key="1">
    <citation type="submission" date="2014-08" db="EMBL/GenBank/DDBJ databases">
        <title>Porphyromonas cangingivalis strain:COT-109_OH1386 Genome sequencing.</title>
        <authorList>
            <person name="Wallis C."/>
            <person name="Deusch O."/>
            <person name="O'Flynn C."/>
            <person name="Davis I."/>
            <person name="Jospin G."/>
            <person name="Darling A.E."/>
            <person name="Coil D.A."/>
            <person name="Alexiev A."/>
            <person name="Horsfall A."/>
            <person name="Kirkwood N."/>
            <person name="Harris S."/>
            <person name="Eisen J.A."/>
        </authorList>
    </citation>
    <scope>NUCLEOTIDE SEQUENCE [LARGE SCALE GENOMIC DNA]</scope>
    <source>
        <strain evidence="3">COT-109 OH1386</strain>
    </source>
</reference>
<dbReference type="Proteomes" id="UP000030125">
    <property type="component" value="Unassembled WGS sequence"/>
</dbReference>
<keyword evidence="3" id="KW-1185">Reference proteome</keyword>
<protein>
    <submittedName>
        <fullName evidence="2">Uncharacterized protein</fullName>
    </submittedName>
</protein>
<proteinExistence type="predicted"/>
<dbReference type="AlphaFoldDB" id="A0A0A2F389"/>
<gene>
    <name evidence="2" type="ORF">HQ35_01470</name>
</gene>
<name>A0A0A2F389_PORCN</name>
<evidence type="ECO:0000313" key="2">
    <source>
        <dbReference type="EMBL" id="KGN82904.1"/>
    </source>
</evidence>
<feature type="signal peptide" evidence="1">
    <location>
        <begin position="1"/>
        <end position="23"/>
    </location>
</feature>
<evidence type="ECO:0000256" key="1">
    <source>
        <dbReference type="SAM" id="SignalP"/>
    </source>
</evidence>
<sequence>MKKIHYLFLSLCLLLLFNIHSDASTQNGIDLPGPQTHQVDMERYELYPTQNMWIFLKLDTATGRIWMVQYSLEGNRKEVFLNPTQLAHIEVDSGNKRFKLHPTQNMYNFLLLDQRDGRVWQVQWSFNEDARMILPIY</sequence>
<accession>A0A0A2F389</accession>